<feature type="region of interest" description="Disordered" evidence="1">
    <location>
        <begin position="36"/>
        <end position="124"/>
    </location>
</feature>
<evidence type="ECO:0000313" key="3">
    <source>
        <dbReference type="Proteomes" id="UP000001876"/>
    </source>
</evidence>
<name>C1MV75_MICPC</name>
<reference evidence="2 3" key="1">
    <citation type="journal article" date="2009" name="Science">
        <title>Green evolution and dynamic adaptations revealed by genomes of the marine picoeukaryotes Micromonas.</title>
        <authorList>
            <person name="Worden A.Z."/>
            <person name="Lee J.H."/>
            <person name="Mock T."/>
            <person name="Rouze P."/>
            <person name="Simmons M.P."/>
            <person name="Aerts A.L."/>
            <person name="Allen A.E."/>
            <person name="Cuvelier M.L."/>
            <person name="Derelle E."/>
            <person name="Everett M.V."/>
            <person name="Foulon E."/>
            <person name="Grimwood J."/>
            <person name="Gundlach H."/>
            <person name="Henrissat B."/>
            <person name="Napoli C."/>
            <person name="McDonald S.M."/>
            <person name="Parker M.S."/>
            <person name="Rombauts S."/>
            <person name="Salamov A."/>
            <person name="Von Dassow P."/>
            <person name="Badger J.H."/>
            <person name="Coutinho P.M."/>
            <person name="Demir E."/>
            <person name="Dubchak I."/>
            <person name="Gentemann C."/>
            <person name="Eikrem W."/>
            <person name="Gready J.E."/>
            <person name="John U."/>
            <person name="Lanier W."/>
            <person name="Lindquist E.A."/>
            <person name="Lucas S."/>
            <person name="Mayer K.F."/>
            <person name="Moreau H."/>
            <person name="Not F."/>
            <person name="Otillar R."/>
            <person name="Panaud O."/>
            <person name="Pangilinan J."/>
            <person name="Paulsen I."/>
            <person name="Piegu B."/>
            <person name="Poliakov A."/>
            <person name="Robbens S."/>
            <person name="Schmutz J."/>
            <person name="Toulza E."/>
            <person name="Wyss T."/>
            <person name="Zelensky A."/>
            <person name="Zhou K."/>
            <person name="Armbrust E.V."/>
            <person name="Bhattacharya D."/>
            <person name="Goodenough U.W."/>
            <person name="Van de Peer Y."/>
            <person name="Grigoriev I.V."/>
        </authorList>
    </citation>
    <scope>NUCLEOTIDE SEQUENCE [LARGE SCALE GENOMIC DNA]</scope>
    <source>
        <strain evidence="2 3">CCMP1545</strain>
    </source>
</reference>
<dbReference type="KEGG" id="mpp:MICPUCDRAFT_59082"/>
<dbReference type="GeneID" id="9685059"/>
<dbReference type="RefSeq" id="XP_003059325.1">
    <property type="nucleotide sequence ID" value="XM_003059279.1"/>
</dbReference>
<evidence type="ECO:0000313" key="2">
    <source>
        <dbReference type="EMBL" id="EEH56457.1"/>
    </source>
</evidence>
<feature type="compositionally biased region" description="Basic and acidic residues" evidence="1">
    <location>
        <begin position="86"/>
        <end position="111"/>
    </location>
</feature>
<sequence length="124" mass="13951">MPVSMSAGVATPELSEEKLAAARKWLEENRHHLDLYNDPALLGPSANSNANDDDVAATAKRAKNGESYDDVSDDDDEEEDDDEEKATERMRKAFHERTLRVRGDARRDSNSRTKNVPSFRSEMI</sequence>
<dbReference type="EMBL" id="GG663740">
    <property type="protein sequence ID" value="EEH56457.1"/>
    <property type="molecule type" value="Genomic_DNA"/>
</dbReference>
<dbReference type="AlphaFoldDB" id="C1MV75"/>
<accession>C1MV75</accession>
<feature type="compositionally biased region" description="Acidic residues" evidence="1">
    <location>
        <begin position="67"/>
        <end position="85"/>
    </location>
</feature>
<gene>
    <name evidence="2" type="ORF">MICPUCDRAFT_59082</name>
</gene>
<keyword evidence="3" id="KW-1185">Reference proteome</keyword>
<dbReference type="Proteomes" id="UP000001876">
    <property type="component" value="Unassembled WGS sequence"/>
</dbReference>
<organism evidence="3">
    <name type="scientific">Micromonas pusilla (strain CCMP1545)</name>
    <name type="common">Picoplanktonic green alga</name>
    <dbReference type="NCBI Taxonomy" id="564608"/>
    <lineage>
        <taxon>Eukaryota</taxon>
        <taxon>Viridiplantae</taxon>
        <taxon>Chlorophyta</taxon>
        <taxon>Mamiellophyceae</taxon>
        <taxon>Mamiellales</taxon>
        <taxon>Mamiellaceae</taxon>
        <taxon>Micromonas</taxon>
    </lineage>
</organism>
<evidence type="ECO:0000256" key="1">
    <source>
        <dbReference type="SAM" id="MobiDB-lite"/>
    </source>
</evidence>
<proteinExistence type="predicted"/>
<protein>
    <submittedName>
        <fullName evidence="2">Predicted protein</fullName>
    </submittedName>
</protein>